<keyword evidence="2" id="KW-0479">Metal-binding</keyword>
<dbReference type="NCBIfam" id="NF009807">
    <property type="entry name" value="PRK13291.1"/>
    <property type="match status" value="1"/>
</dbReference>
<evidence type="ECO:0000256" key="1">
    <source>
        <dbReference type="ARBA" id="ARBA00022490"/>
    </source>
</evidence>
<name>A0ABT6YDD0_9BACT</name>
<keyword evidence="1" id="KW-0963">Cytoplasm</keyword>
<dbReference type="InterPro" id="IPR024775">
    <property type="entry name" value="DinB-like"/>
</dbReference>
<dbReference type="GO" id="GO:0016787">
    <property type="term" value="F:hydrolase activity"/>
    <property type="evidence" value="ECO:0007669"/>
    <property type="project" value="UniProtKB-KW"/>
</dbReference>
<feature type="domain" description="DinB-like" evidence="5">
    <location>
        <begin position="35"/>
        <end position="171"/>
    </location>
</feature>
<keyword evidence="4" id="KW-0862">Zinc</keyword>
<evidence type="ECO:0000313" key="6">
    <source>
        <dbReference type="EMBL" id="MDI9861588.1"/>
    </source>
</evidence>
<gene>
    <name evidence="6" type="ORF">QM524_20375</name>
</gene>
<proteinExistence type="inferred from homology"/>
<evidence type="ECO:0000256" key="4">
    <source>
        <dbReference type="ARBA" id="ARBA00022833"/>
    </source>
</evidence>
<evidence type="ECO:0000259" key="5">
    <source>
        <dbReference type="Pfam" id="PF12867"/>
    </source>
</evidence>
<dbReference type="InterPro" id="IPR023774">
    <property type="entry name" value="Put_metal_dep_hydrolase_YfiT"/>
</dbReference>
<sequence>MQKDDIELLKYPIGQFEKPHEITESILAEWILDIKRLPQQLTDAVEGLNKEQLATPYRPDGWTVRQTVHHVADSHINAYTRFKLALTESIPTIRPYEEQLWAELSDGKNAPIEWSLTLLEALHLRWGMLLENMTRADFNKQLFHPATRHTNPLNVMAGMYSWHGRHHVAHIIELRKRMNW</sequence>
<dbReference type="EMBL" id="JASHIF010000020">
    <property type="protein sequence ID" value="MDI9861588.1"/>
    <property type="molecule type" value="Genomic_DNA"/>
</dbReference>
<comment type="caution">
    <text evidence="6">The sequence shown here is derived from an EMBL/GenBank/DDBJ whole genome shotgun (WGS) entry which is preliminary data.</text>
</comment>
<evidence type="ECO:0000256" key="2">
    <source>
        <dbReference type="ARBA" id="ARBA00022723"/>
    </source>
</evidence>
<dbReference type="Gene3D" id="1.20.120.450">
    <property type="entry name" value="dinb family like domain"/>
    <property type="match status" value="1"/>
</dbReference>
<dbReference type="Pfam" id="PF12867">
    <property type="entry name" value="DinB_2"/>
    <property type="match status" value="1"/>
</dbReference>
<dbReference type="HAMAP" id="MF_01256">
    <property type="entry name" value="YfiT_hydrol"/>
    <property type="match status" value="1"/>
</dbReference>
<protein>
    <submittedName>
        <fullName evidence="6">Metal-dependent hydrolase</fullName>
    </submittedName>
</protein>
<evidence type="ECO:0000313" key="7">
    <source>
        <dbReference type="Proteomes" id="UP001236507"/>
    </source>
</evidence>
<dbReference type="RefSeq" id="WP_283345964.1">
    <property type="nucleotide sequence ID" value="NZ_JASHIF010000020.1"/>
</dbReference>
<dbReference type="InterPro" id="IPR034660">
    <property type="entry name" value="DinB/YfiT-like"/>
</dbReference>
<organism evidence="6 7">
    <name type="scientific">Flectobacillus roseus</name>
    <dbReference type="NCBI Taxonomy" id="502259"/>
    <lineage>
        <taxon>Bacteria</taxon>
        <taxon>Pseudomonadati</taxon>
        <taxon>Bacteroidota</taxon>
        <taxon>Cytophagia</taxon>
        <taxon>Cytophagales</taxon>
        <taxon>Flectobacillaceae</taxon>
        <taxon>Flectobacillus</taxon>
    </lineage>
</organism>
<dbReference type="Proteomes" id="UP001236507">
    <property type="component" value="Unassembled WGS sequence"/>
</dbReference>
<keyword evidence="7" id="KW-1185">Reference proteome</keyword>
<reference evidence="6 7" key="1">
    <citation type="submission" date="2023-05" db="EMBL/GenBank/DDBJ databases">
        <title>Novel species of genus Flectobacillus isolated from stream in China.</title>
        <authorList>
            <person name="Lu H."/>
        </authorList>
    </citation>
    <scope>NUCLEOTIDE SEQUENCE [LARGE SCALE GENOMIC DNA]</scope>
    <source>
        <strain evidence="6 7">KCTC 42575</strain>
    </source>
</reference>
<evidence type="ECO:0000256" key="3">
    <source>
        <dbReference type="ARBA" id="ARBA00022801"/>
    </source>
</evidence>
<dbReference type="SUPFAM" id="SSF109854">
    <property type="entry name" value="DinB/YfiT-like putative metalloenzymes"/>
    <property type="match status" value="1"/>
</dbReference>
<keyword evidence="3 6" id="KW-0378">Hydrolase</keyword>
<accession>A0ABT6YDD0</accession>